<evidence type="ECO:0000313" key="2">
    <source>
        <dbReference type="Proteomes" id="UP001150603"/>
    </source>
</evidence>
<organism evidence="1 2">
    <name type="scientific">Linderina macrospora</name>
    <dbReference type="NCBI Taxonomy" id="4868"/>
    <lineage>
        <taxon>Eukaryota</taxon>
        <taxon>Fungi</taxon>
        <taxon>Fungi incertae sedis</taxon>
        <taxon>Zoopagomycota</taxon>
        <taxon>Kickxellomycotina</taxon>
        <taxon>Kickxellomycetes</taxon>
        <taxon>Kickxellales</taxon>
        <taxon>Kickxellaceae</taxon>
        <taxon>Linderina</taxon>
    </lineage>
</organism>
<evidence type="ECO:0000313" key="1">
    <source>
        <dbReference type="EMBL" id="KAJ1931843.1"/>
    </source>
</evidence>
<sequence>MKPQSKTIAMSLQPKQRDGGNEHDESSSKPAWVRPPSRPTRPVMANLPVSSSTGPDSKYFTSASSKQKAAETYKDLQTGAPTFIPGSVMAGRRNSVGMAPVNLESPSPPASPTSMRRPSAGSSRTAKRRQTQAVLGVSRQNIPAKQLTLRGVKIGTHVQRTDMSAAHPAHCPLRLSVNFMRRSFEITGLQDGSVTMKFDGSDIDVLDYLAQNRTVIVRIKPKTTMESVFEESVFDPSSSDSAINTMFMCWQPQSKSDNGVIERIASVFTAQTMIGTLGLREYAAAAEELTKACSIDLISSSEDEQDKG</sequence>
<gene>
    <name evidence="1" type="ORF">FBU59_006576</name>
</gene>
<accession>A0ACC1IZE9</accession>
<dbReference type="Proteomes" id="UP001150603">
    <property type="component" value="Unassembled WGS sequence"/>
</dbReference>
<name>A0ACC1IZE9_9FUNG</name>
<comment type="caution">
    <text evidence="1">The sequence shown here is derived from an EMBL/GenBank/DDBJ whole genome shotgun (WGS) entry which is preliminary data.</text>
</comment>
<protein>
    <submittedName>
        <fullName evidence="1">Uncharacterized protein</fullName>
    </submittedName>
</protein>
<reference evidence="1" key="1">
    <citation type="submission" date="2022-07" db="EMBL/GenBank/DDBJ databases">
        <title>Phylogenomic reconstructions and comparative analyses of Kickxellomycotina fungi.</title>
        <authorList>
            <person name="Reynolds N.K."/>
            <person name="Stajich J.E."/>
            <person name="Barry K."/>
            <person name="Grigoriev I.V."/>
            <person name="Crous P."/>
            <person name="Smith M.E."/>
        </authorList>
    </citation>
    <scope>NUCLEOTIDE SEQUENCE</scope>
    <source>
        <strain evidence="1">NRRL 5244</strain>
    </source>
</reference>
<feature type="non-terminal residue" evidence="1">
    <location>
        <position position="308"/>
    </location>
</feature>
<keyword evidence="2" id="KW-1185">Reference proteome</keyword>
<proteinExistence type="predicted"/>
<dbReference type="EMBL" id="JANBPW010005808">
    <property type="protein sequence ID" value="KAJ1931843.1"/>
    <property type="molecule type" value="Genomic_DNA"/>
</dbReference>